<dbReference type="Proteomes" id="UP000050792">
    <property type="component" value="Unassembled WGS sequence"/>
</dbReference>
<accession>A0AA85FWY4</accession>
<name>A0AA85FWY4_9TREM</name>
<evidence type="ECO:0000313" key="2">
    <source>
        <dbReference type="Proteomes" id="UP000050792"/>
    </source>
</evidence>
<evidence type="ECO:0000256" key="1">
    <source>
        <dbReference type="SAM" id="Phobius"/>
    </source>
</evidence>
<organism evidence="2 3">
    <name type="scientific">Schistosoma rodhaini</name>
    <dbReference type="NCBI Taxonomy" id="6188"/>
    <lineage>
        <taxon>Eukaryota</taxon>
        <taxon>Metazoa</taxon>
        <taxon>Spiralia</taxon>
        <taxon>Lophotrochozoa</taxon>
        <taxon>Platyhelminthes</taxon>
        <taxon>Trematoda</taxon>
        <taxon>Digenea</taxon>
        <taxon>Strigeidida</taxon>
        <taxon>Schistosomatoidea</taxon>
        <taxon>Schistosomatidae</taxon>
        <taxon>Schistosoma</taxon>
    </lineage>
</organism>
<protein>
    <submittedName>
        <fullName evidence="3">Uncharacterized protein</fullName>
    </submittedName>
</protein>
<feature type="transmembrane region" description="Helical" evidence="1">
    <location>
        <begin position="45"/>
        <end position="65"/>
    </location>
</feature>
<keyword evidence="1" id="KW-1133">Transmembrane helix</keyword>
<dbReference type="WBParaSite" id="SRDH1_65580.1">
    <property type="protein sequence ID" value="SRDH1_65580.1"/>
    <property type="gene ID" value="SRDH1_65580"/>
</dbReference>
<reference evidence="3" key="2">
    <citation type="submission" date="2023-11" db="UniProtKB">
        <authorList>
            <consortium name="WormBaseParasite"/>
        </authorList>
    </citation>
    <scope>IDENTIFICATION</scope>
</reference>
<keyword evidence="1" id="KW-0812">Transmembrane</keyword>
<sequence length="72" mass="8386">MIGILSSRSNMQKYFLVHSNDYKLDTNTQIEAHTHYLFFSIRSHFIGLFVFSGGFIQNSIVLELVTQKIFLK</sequence>
<evidence type="ECO:0000313" key="3">
    <source>
        <dbReference type="WBParaSite" id="SRDH1_65580.1"/>
    </source>
</evidence>
<proteinExistence type="predicted"/>
<dbReference type="AlphaFoldDB" id="A0AA85FWY4"/>
<keyword evidence="2" id="KW-1185">Reference proteome</keyword>
<keyword evidence="1" id="KW-0472">Membrane</keyword>
<reference evidence="2" key="1">
    <citation type="submission" date="2022-06" db="EMBL/GenBank/DDBJ databases">
        <authorList>
            <person name="Berger JAMES D."/>
            <person name="Berger JAMES D."/>
        </authorList>
    </citation>
    <scope>NUCLEOTIDE SEQUENCE [LARGE SCALE GENOMIC DNA]</scope>
</reference>